<accession>A0A1H4AQ90</accession>
<dbReference type="EMBL" id="FNRF01000002">
    <property type="protein sequence ID" value="SEA38073.1"/>
    <property type="molecule type" value="Genomic_DNA"/>
</dbReference>
<sequence length="146" mass="17476">MKEFNSQIDEEESDNEFIGRKYILDDDEIPFEVRMKYILKAYRKDQDKWARFYIEAKKVQENASETKRKLKEARVRIMQLEQDLKRCKQSKSQSAILESRMVSSLLSENKLSDFKSIIEKQNDYINVLQELLFKNNVAYPPNKIKI</sequence>
<evidence type="ECO:0000313" key="3">
    <source>
        <dbReference type="Proteomes" id="UP000182257"/>
    </source>
</evidence>
<evidence type="ECO:0000313" key="2">
    <source>
        <dbReference type="EMBL" id="SEA38073.1"/>
    </source>
</evidence>
<reference evidence="2 3" key="1">
    <citation type="submission" date="2016-10" db="EMBL/GenBank/DDBJ databases">
        <authorList>
            <person name="de Groot N.N."/>
        </authorList>
    </citation>
    <scope>NUCLEOTIDE SEQUENCE [LARGE SCALE GENOMIC DNA]</scope>
    <source>
        <strain evidence="2 3">D31d</strain>
    </source>
</reference>
<feature type="coiled-coil region" evidence="1">
    <location>
        <begin position="56"/>
        <end position="90"/>
    </location>
</feature>
<dbReference type="OrthoDB" id="1077008at2"/>
<gene>
    <name evidence="2" type="ORF">SAMN05216462_1321</name>
</gene>
<organism evidence="2 3">
    <name type="scientific">Xylanibacter ruminicola</name>
    <name type="common">Prevotella ruminicola</name>
    <dbReference type="NCBI Taxonomy" id="839"/>
    <lineage>
        <taxon>Bacteria</taxon>
        <taxon>Pseudomonadati</taxon>
        <taxon>Bacteroidota</taxon>
        <taxon>Bacteroidia</taxon>
        <taxon>Bacteroidales</taxon>
        <taxon>Prevotellaceae</taxon>
        <taxon>Xylanibacter</taxon>
    </lineage>
</organism>
<dbReference type="Proteomes" id="UP000182257">
    <property type="component" value="Unassembled WGS sequence"/>
</dbReference>
<proteinExistence type="predicted"/>
<keyword evidence="1" id="KW-0175">Coiled coil</keyword>
<name>A0A1H4AQ90_XYLRU</name>
<protein>
    <submittedName>
        <fullName evidence="2">Uncharacterized protein</fullName>
    </submittedName>
</protein>
<dbReference type="AlphaFoldDB" id="A0A1H4AQ90"/>
<evidence type="ECO:0000256" key="1">
    <source>
        <dbReference type="SAM" id="Coils"/>
    </source>
</evidence>
<dbReference type="RefSeq" id="WP_074760762.1">
    <property type="nucleotide sequence ID" value="NZ_FNRF01000002.1"/>
</dbReference>